<dbReference type="EMBL" id="DTHO01000037">
    <property type="protein sequence ID" value="HGG99532.1"/>
    <property type="molecule type" value="Genomic_DNA"/>
</dbReference>
<keyword evidence="1" id="KW-0812">Transmembrane</keyword>
<dbReference type="InterPro" id="IPR014729">
    <property type="entry name" value="Rossmann-like_a/b/a_fold"/>
</dbReference>
<protein>
    <submittedName>
        <fullName evidence="3">YdcF family protein</fullName>
    </submittedName>
</protein>
<proteinExistence type="predicted"/>
<dbReference type="GO" id="GO:0005886">
    <property type="term" value="C:plasma membrane"/>
    <property type="evidence" value="ECO:0007669"/>
    <property type="project" value="TreeGrafter"/>
</dbReference>
<dbReference type="GO" id="GO:0000270">
    <property type="term" value="P:peptidoglycan metabolic process"/>
    <property type="evidence" value="ECO:0007669"/>
    <property type="project" value="TreeGrafter"/>
</dbReference>
<dbReference type="Pfam" id="PF02698">
    <property type="entry name" value="DUF218"/>
    <property type="match status" value="1"/>
</dbReference>
<dbReference type="PANTHER" id="PTHR30336:SF4">
    <property type="entry name" value="ENVELOPE BIOGENESIS FACTOR ELYC"/>
    <property type="match status" value="1"/>
</dbReference>
<reference evidence="3" key="1">
    <citation type="journal article" date="2020" name="mSystems">
        <title>Genome- and Community-Level Interaction Insights into Carbon Utilization and Element Cycling Functions of Hydrothermarchaeota in Hydrothermal Sediment.</title>
        <authorList>
            <person name="Zhou Z."/>
            <person name="Liu Y."/>
            <person name="Xu W."/>
            <person name="Pan J."/>
            <person name="Luo Z.H."/>
            <person name="Li M."/>
        </authorList>
    </citation>
    <scope>NUCLEOTIDE SEQUENCE [LARGE SCALE GENOMIC DNA]</scope>
    <source>
        <strain evidence="3">SpSt-788</strain>
    </source>
</reference>
<evidence type="ECO:0000259" key="2">
    <source>
        <dbReference type="Pfam" id="PF02698"/>
    </source>
</evidence>
<dbReference type="Gene3D" id="3.40.50.620">
    <property type="entry name" value="HUPs"/>
    <property type="match status" value="1"/>
</dbReference>
<keyword evidence="1" id="KW-0472">Membrane</keyword>
<feature type="domain" description="DUF218" evidence="2">
    <location>
        <begin position="75"/>
        <end position="231"/>
    </location>
</feature>
<name>A0A7C4AJE2_9BACT</name>
<dbReference type="CDD" id="cd06259">
    <property type="entry name" value="YdcF-like"/>
    <property type="match status" value="1"/>
</dbReference>
<evidence type="ECO:0000313" key="3">
    <source>
        <dbReference type="EMBL" id="HGG99532.1"/>
    </source>
</evidence>
<feature type="transmembrane region" description="Helical" evidence="1">
    <location>
        <begin position="34"/>
        <end position="54"/>
    </location>
</feature>
<dbReference type="PANTHER" id="PTHR30336">
    <property type="entry name" value="INNER MEMBRANE PROTEIN, PROBABLE PERMEASE"/>
    <property type="match status" value="1"/>
</dbReference>
<accession>A0A7C4AJE2</accession>
<keyword evidence="1" id="KW-1133">Transmembrane helix</keyword>
<dbReference type="AlphaFoldDB" id="A0A7C4AJE2"/>
<evidence type="ECO:0000256" key="1">
    <source>
        <dbReference type="SAM" id="Phobius"/>
    </source>
</evidence>
<dbReference type="InterPro" id="IPR003848">
    <property type="entry name" value="DUF218"/>
</dbReference>
<feature type="transmembrane region" description="Helical" evidence="1">
    <location>
        <begin position="7"/>
        <end position="28"/>
    </location>
</feature>
<gene>
    <name evidence="3" type="ORF">ENV75_03660</name>
</gene>
<organism evidence="3">
    <name type="scientific">Thermodesulfovibrio aggregans</name>
    <dbReference type="NCBI Taxonomy" id="86166"/>
    <lineage>
        <taxon>Bacteria</taxon>
        <taxon>Pseudomonadati</taxon>
        <taxon>Nitrospirota</taxon>
        <taxon>Thermodesulfovibrionia</taxon>
        <taxon>Thermodesulfovibrionales</taxon>
        <taxon>Thermodesulfovibrionaceae</taxon>
        <taxon>Thermodesulfovibrio</taxon>
    </lineage>
</organism>
<sequence length="239" mass="27290">MFFLKKFFTSLILPPGILIVIFLFIFVVEKKRKFIRIIALFSALFIYLISIGPVKDLILYPLESNYTVPEKLNADAIVILGGGTYSSGFLTEDTMNRVLGGYMVYKKTKLPVIVSGGTIERKISDSKAMAEILKEIGVEENKLIEENKSRDTFQNAVYVAQICKQRDFKKIILITSAYHMKRALKNFEKTGLQVLPYPADFKRNGHYNIYSFLPNQSNFSISSKAIREYIALLVFLIKD</sequence>
<dbReference type="InterPro" id="IPR051599">
    <property type="entry name" value="Cell_Envelope_Assoc"/>
</dbReference>
<comment type="caution">
    <text evidence="3">The sequence shown here is derived from an EMBL/GenBank/DDBJ whole genome shotgun (WGS) entry which is preliminary data.</text>
</comment>
<dbReference type="GO" id="GO:0043164">
    <property type="term" value="P:Gram-negative-bacterium-type cell wall biogenesis"/>
    <property type="evidence" value="ECO:0007669"/>
    <property type="project" value="TreeGrafter"/>
</dbReference>